<protein>
    <submittedName>
        <fullName evidence="2">Uncharacterized protein</fullName>
    </submittedName>
</protein>
<sequence>WAGRFAGCAWGDRQGSVFGGSRVASLGAGDVCGGGRRARRAGVGNTPLQPTPLPCTKGVRRPRREGHDRVCRRPTTAGG</sequence>
<evidence type="ECO:0000256" key="1">
    <source>
        <dbReference type="SAM" id="MobiDB-lite"/>
    </source>
</evidence>
<gene>
    <name evidence="2" type="ORF">AVDCRST_MAG18-1078</name>
</gene>
<evidence type="ECO:0000313" key="2">
    <source>
        <dbReference type="EMBL" id="CAA9561066.1"/>
    </source>
</evidence>
<feature type="non-terminal residue" evidence="2">
    <location>
        <position position="79"/>
    </location>
</feature>
<feature type="non-terminal residue" evidence="2">
    <location>
        <position position="1"/>
    </location>
</feature>
<name>A0A6J4UXF7_9BACT</name>
<proteinExistence type="predicted"/>
<reference evidence="2" key="1">
    <citation type="submission" date="2020-02" db="EMBL/GenBank/DDBJ databases">
        <authorList>
            <person name="Meier V. D."/>
        </authorList>
    </citation>
    <scope>NUCLEOTIDE SEQUENCE</scope>
    <source>
        <strain evidence="2">AVDCRST_MAG18</strain>
    </source>
</reference>
<organism evidence="2">
    <name type="scientific">uncultured Thermomicrobiales bacterium</name>
    <dbReference type="NCBI Taxonomy" id="1645740"/>
    <lineage>
        <taxon>Bacteria</taxon>
        <taxon>Pseudomonadati</taxon>
        <taxon>Thermomicrobiota</taxon>
        <taxon>Thermomicrobia</taxon>
        <taxon>Thermomicrobiales</taxon>
        <taxon>environmental samples</taxon>
    </lineage>
</organism>
<feature type="region of interest" description="Disordered" evidence="1">
    <location>
        <begin position="39"/>
        <end position="79"/>
    </location>
</feature>
<dbReference type="EMBL" id="CADCWN010000078">
    <property type="protein sequence ID" value="CAA9561066.1"/>
    <property type="molecule type" value="Genomic_DNA"/>
</dbReference>
<accession>A0A6J4UXF7</accession>
<dbReference type="AlphaFoldDB" id="A0A6J4UXF7"/>